<feature type="compositionally biased region" description="Basic and acidic residues" evidence="6">
    <location>
        <begin position="330"/>
        <end position="341"/>
    </location>
</feature>
<keyword evidence="9" id="KW-1185">Reference proteome</keyword>
<accession>A0ABN2TJ18</accession>
<evidence type="ECO:0000313" key="9">
    <source>
        <dbReference type="Proteomes" id="UP001500755"/>
    </source>
</evidence>
<dbReference type="NCBIfam" id="NF007020">
    <property type="entry name" value="PRK09485.1"/>
    <property type="match status" value="1"/>
</dbReference>
<feature type="binding site" evidence="5">
    <location>
        <position position="295"/>
    </location>
    <ligand>
        <name>Zn(2+)</name>
        <dbReference type="ChEBI" id="CHEBI:29105"/>
    </ligand>
</feature>
<protein>
    <submittedName>
        <fullName evidence="8">Homocysteine S-methyltransferase</fullName>
    </submittedName>
</protein>
<dbReference type="Pfam" id="PF02574">
    <property type="entry name" value="S-methyl_trans"/>
    <property type="match status" value="1"/>
</dbReference>
<evidence type="ECO:0000259" key="7">
    <source>
        <dbReference type="PROSITE" id="PS50970"/>
    </source>
</evidence>
<dbReference type="PANTHER" id="PTHR46015:SF1">
    <property type="entry name" value="HOMOCYSTEINE S-METHYLTRANSFERASE-LIKE ISOFORM 1"/>
    <property type="match status" value="1"/>
</dbReference>
<feature type="region of interest" description="Disordered" evidence="6">
    <location>
        <begin position="313"/>
        <end position="348"/>
    </location>
</feature>
<evidence type="ECO:0000256" key="6">
    <source>
        <dbReference type="SAM" id="MobiDB-lite"/>
    </source>
</evidence>
<evidence type="ECO:0000313" key="8">
    <source>
        <dbReference type="EMBL" id="GAA2009698.1"/>
    </source>
</evidence>
<dbReference type="Proteomes" id="UP001500755">
    <property type="component" value="Unassembled WGS sequence"/>
</dbReference>
<proteinExistence type="predicted"/>
<keyword evidence="3 5" id="KW-0479">Metal-binding</keyword>
<keyword evidence="2 5" id="KW-0808">Transferase</keyword>
<dbReference type="PROSITE" id="PS50970">
    <property type="entry name" value="HCY"/>
    <property type="match status" value="1"/>
</dbReference>
<keyword evidence="1 5" id="KW-0489">Methyltransferase</keyword>
<dbReference type="PANTHER" id="PTHR46015">
    <property type="entry name" value="ZGC:172121"/>
    <property type="match status" value="1"/>
</dbReference>
<feature type="domain" description="Hcy-binding" evidence="7">
    <location>
        <begin position="10"/>
        <end position="309"/>
    </location>
</feature>
<organism evidence="8 9">
    <name type="scientific">Brevibacterium samyangense</name>
    <dbReference type="NCBI Taxonomy" id="366888"/>
    <lineage>
        <taxon>Bacteria</taxon>
        <taxon>Bacillati</taxon>
        <taxon>Actinomycetota</taxon>
        <taxon>Actinomycetes</taxon>
        <taxon>Micrococcales</taxon>
        <taxon>Brevibacteriaceae</taxon>
        <taxon>Brevibacterium</taxon>
    </lineage>
</organism>
<dbReference type="EMBL" id="BAAANO010000018">
    <property type="protein sequence ID" value="GAA2009698.1"/>
    <property type="molecule type" value="Genomic_DNA"/>
</dbReference>
<dbReference type="InterPro" id="IPR017226">
    <property type="entry name" value="BHMT-like"/>
</dbReference>
<dbReference type="PIRSF" id="PIRSF037505">
    <property type="entry name" value="Betaine_HMT"/>
    <property type="match status" value="1"/>
</dbReference>
<keyword evidence="4 5" id="KW-0862">Zinc</keyword>
<reference evidence="8 9" key="1">
    <citation type="journal article" date="2019" name="Int. J. Syst. Evol. Microbiol.">
        <title>The Global Catalogue of Microorganisms (GCM) 10K type strain sequencing project: providing services to taxonomists for standard genome sequencing and annotation.</title>
        <authorList>
            <consortium name="The Broad Institute Genomics Platform"/>
            <consortium name="The Broad Institute Genome Sequencing Center for Infectious Disease"/>
            <person name="Wu L."/>
            <person name="Ma J."/>
        </authorList>
    </citation>
    <scope>NUCLEOTIDE SEQUENCE [LARGE SCALE GENOMIC DNA]</scope>
    <source>
        <strain evidence="8 9">JCM 14546</strain>
    </source>
</reference>
<sequence>MRESAVTGLPASLAAALDRGPVVLDGGLGTLLESRGNDVSSDLWSAQLLWDDPDEIRAAHEEFFTAGAQIATTASYQVSYPGVAAVGRTPAEADRALAASVRLAQEAREGAGLTPDEAWIAASVGPYGAYLADGSEYTGAYGLSTRELRAWHRPRMEALAGSGADLLALETVPSLAEVAALCAALADLDAGMPAWLSVTVKDGRLRSGESLTDAFALAADCPDIVAVGVNCCDAVDVTPALRLARTVTDLPLVAYPNSGEVWDARARAWSGTGASLAAYVGEWADLGASLIGGCCRVTPAEIRRIASALAGRWNPSQRRPPDAQPALAPVREHPRRREADSRASTSSC</sequence>
<dbReference type="InterPro" id="IPR003726">
    <property type="entry name" value="HCY_dom"/>
</dbReference>
<dbReference type="SUPFAM" id="SSF82282">
    <property type="entry name" value="Homocysteine S-methyltransferase"/>
    <property type="match status" value="1"/>
</dbReference>
<name>A0ABN2TJ18_9MICO</name>
<evidence type="ECO:0000256" key="2">
    <source>
        <dbReference type="ARBA" id="ARBA00022679"/>
    </source>
</evidence>
<comment type="cofactor">
    <cofactor evidence="5">
        <name>Zn(2+)</name>
        <dbReference type="ChEBI" id="CHEBI:29105"/>
    </cofactor>
</comment>
<dbReference type="InterPro" id="IPR051486">
    <property type="entry name" value="Hcy_S-methyltransferase"/>
</dbReference>
<evidence type="ECO:0000256" key="5">
    <source>
        <dbReference type="PROSITE-ProRule" id="PRU00333"/>
    </source>
</evidence>
<evidence type="ECO:0000256" key="1">
    <source>
        <dbReference type="ARBA" id="ARBA00022603"/>
    </source>
</evidence>
<dbReference type="Gene3D" id="3.20.20.330">
    <property type="entry name" value="Homocysteine-binding-like domain"/>
    <property type="match status" value="1"/>
</dbReference>
<feature type="binding site" evidence="5">
    <location>
        <position position="231"/>
    </location>
    <ligand>
        <name>Zn(2+)</name>
        <dbReference type="ChEBI" id="CHEBI:29105"/>
    </ligand>
</feature>
<dbReference type="InterPro" id="IPR036589">
    <property type="entry name" value="HCY_dom_sf"/>
</dbReference>
<evidence type="ECO:0000256" key="3">
    <source>
        <dbReference type="ARBA" id="ARBA00022723"/>
    </source>
</evidence>
<gene>
    <name evidence="8" type="primary">mmuM</name>
    <name evidence="8" type="ORF">GCM10009755_20710</name>
</gene>
<evidence type="ECO:0000256" key="4">
    <source>
        <dbReference type="ARBA" id="ARBA00022833"/>
    </source>
</evidence>
<feature type="binding site" evidence="5">
    <location>
        <position position="294"/>
    </location>
    <ligand>
        <name>Zn(2+)</name>
        <dbReference type="ChEBI" id="CHEBI:29105"/>
    </ligand>
</feature>
<comment type="caution">
    <text evidence="8">The sequence shown here is derived from an EMBL/GenBank/DDBJ whole genome shotgun (WGS) entry which is preliminary data.</text>
</comment>